<keyword evidence="2" id="KW-1185">Reference proteome</keyword>
<sequence length="198" mass="22842">MEWTVAVQKLWDKLSEHRPSLYPAEEWDDLLDIRIAKLPMQGMDSQQTVYASSVKAGLHLLNESLDKSHELSQEIHNPTGSYWHGIMHRMEGDYSNAKYWFRQVGAHTAFAAVLEQAKYLYHQFEADSIQSATLKGQLAKLMAGSEWDPYLFIDVVQQQVNVAQEEQAEGLLLEIQWIEMKQLLQYSMEQTGGKRIEL</sequence>
<dbReference type="EMBL" id="WHOD01000128">
    <property type="protein sequence ID" value="NOU97959.1"/>
    <property type="molecule type" value="Genomic_DNA"/>
</dbReference>
<gene>
    <name evidence="1" type="ORF">GC093_32740</name>
</gene>
<evidence type="ECO:0000313" key="1">
    <source>
        <dbReference type="EMBL" id="NOU97959.1"/>
    </source>
</evidence>
<name>A0A972K2P2_9BACL</name>
<dbReference type="AlphaFoldDB" id="A0A972K2P2"/>
<accession>A0A972K2P2</accession>
<reference evidence="1" key="1">
    <citation type="submission" date="2019-10" db="EMBL/GenBank/DDBJ databases">
        <title>Description of Paenibacillus glebae sp. nov.</title>
        <authorList>
            <person name="Carlier A."/>
            <person name="Qi S."/>
        </authorList>
    </citation>
    <scope>NUCLEOTIDE SEQUENCE</scope>
    <source>
        <strain evidence="1">LMG 31456</strain>
    </source>
</reference>
<dbReference type="RefSeq" id="WP_171656211.1">
    <property type="nucleotide sequence ID" value="NZ_WHOD01000128.1"/>
</dbReference>
<comment type="caution">
    <text evidence="1">The sequence shown here is derived from an EMBL/GenBank/DDBJ whole genome shotgun (WGS) entry which is preliminary data.</text>
</comment>
<organism evidence="1 2">
    <name type="scientific">Paenibacillus foliorum</name>
    <dbReference type="NCBI Taxonomy" id="2654974"/>
    <lineage>
        <taxon>Bacteria</taxon>
        <taxon>Bacillati</taxon>
        <taxon>Bacillota</taxon>
        <taxon>Bacilli</taxon>
        <taxon>Bacillales</taxon>
        <taxon>Paenibacillaceae</taxon>
        <taxon>Paenibacillus</taxon>
    </lineage>
</organism>
<protein>
    <submittedName>
        <fullName evidence="1">Uncharacterized protein</fullName>
    </submittedName>
</protein>
<proteinExistence type="predicted"/>
<dbReference type="Proteomes" id="UP000641588">
    <property type="component" value="Unassembled WGS sequence"/>
</dbReference>
<evidence type="ECO:0000313" key="2">
    <source>
        <dbReference type="Proteomes" id="UP000641588"/>
    </source>
</evidence>